<protein>
    <submittedName>
        <fullName evidence="2">DNA-binding MarR family transcriptional regulator</fullName>
    </submittedName>
</protein>
<gene>
    <name evidence="2" type="ORF">QFZ46_001405</name>
</gene>
<evidence type="ECO:0000259" key="1">
    <source>
        <dbReference type="Pfam" id="PF12802"/>
    </source>
</evidence>
<dbReference type="RefSeq" id="WP_307359822.1">
    <property type="nucleotide sequence ID" value="NZ_JAUSXK010000001.1"/>
</dbReference>
<evidence type="ECO:0000313" key="2">
    <source>
        <dbReference type="EMBL" id="MDQ0643245.1"/>
    </source>
</evidence>
<sequence length="168" mass="18700">MSTADDGIQREPLSNTIDPDEFTPRLLALLSNALVWRESNELRRRFGLGTNDWRIISALALRPGSSATEVSEFIGVNKAVVSKSVNVLSGRELIVLMDGPRGSRPMYLTTAGVQMHDEMLPISMRGQEIVLAHLNPREIERLNELLLRMLVDARELQTLDHEAAATNV</sequence>
<reference evidence="2 3" key="1">
    <citation type="submission" date="2023-07" db="EMBL/GenBank/DDBJ databases">
        <title>Comparative genomics of wheat-associated soil bacteria to identify genetic determinants of phenazine resistance.</title>
        <authorList>
            <person name="Mouncey N."/>
        </authorList>
    </citation>
    <scope>NUCLEOTIDE SEQUENCE [LARGE SCALE GENOMIC DNA]</scope>
    <source>
        <strain evidence="2 3">W2I7</strain>
    </source>
</reference>
<dbReference type="Proteomes" id="UP001239085">
    <property type="component" value="Unassembled WGS sequence"/>
</dbReference>
<organism evidence="2 3">
    <name type="scientific">Microbacterium murale</name>
    <dbReference type="NCBI Taxonomy" id="1081040"/>
    <lineage>
        <taxon>Bacteria</taxon>
        <taxon>Bacillati</taxon>
        <taxon>Actinomycetota</taxon>
        <taxon>Actinomycetes</taxon>
        <taxon>Micrococcales</taxon>
        <taxon>Microbacteriaceae</taxon>
        <taxon>Microbacterium</taxon>
    </lineage>
</organism>
<proteinExistence type="predicted"/>
<dbReference type="InterPro" id="IPR036390">
    <property type="entry name" value="WH_DNA-bd_sf"/>
</dbReference>
<dbReference type="SUPFAM" id="SSF46785">
    <property type="entry name" value="Winged helix' DNA-binding domain"/>
    <property type="match status" value="1"/>
</dbReference>
<accession>A0ABU0P7E8</accession>
<keyword evidence="3" id="KW-1185">Reference proteome</keyword>
<dbReference type="InterPro" id="IPR036388">
    <property type="entry name" value="WH-like_DNA-bd_sf"/>
</dbReference>
<dbReference type="EMBL" id="JAUSXK010000001">
    <property type="protein sequence ID" value="MDQ0643245.1"/>
    <property type="molecule type" value="Genomic_DNA"/>
</dbReference>
<feature type="domain" description="HTH marR-type" evidence="1">
    <location>
        <begin position="46"/>
        <end position="96"/>
    </location>
</feature>
<dbReference type="Pfam" id="PF12802">
    <property type="entry name" value="MarR_2"/>
    <property type="match status" value="1"/>
</dbReference>
<dbReference type="InterPro" id="IPR000835">
    <property type="entry name" value="HTH_MarR-typ"/>
</dbReference>
<dbReference type="Gene3D" id="1.10.10.10">
    <property type="entry name" value="Winged helix-like DNA-binding domain superfamily/Winged helix DNA-binding domain"/>
    <property type="match status" value="1"/>
</dbReference>
<dbReference type="GO" id="GO:0003677">
    <property type="term" value="F:DNA binding"/>
    <property type="evidence" value="ECO:0007669"/>
    <property type="project" value="UniProtKB-KW"/>
</dbReference>
<keyword evidence="2" id="KW-0238">DNA-binding</keyword>
<evidence type="ECO:0000313" key="3">
    <source>
        <dbReference type="Proteomes" id="UP001239085"/>
    </source>
</evidence>
<comment type="caution">
    <text evidence="2">The sequence shown here is derived from an EMBL/GenBank/DDBJ whole genome shotgun (WGS) entry which is preliminary data.</text>
</comment>
<name>A0ABU0P7E8_9MICO</name>